<gene>
    <name evidence="1" type="ORF">ZIOFF_005870</name>
</gene>
<comment type="caution">
    <text evidence="1">The sequence shown here is derived from an EMBL/GenBank/DDBJ whole genome shotgun (WGS) entry which is preliminary data.</text>
</comment>
<sequence length="142" mass="16073">MEDAMDVQCIMMSSMSLELQRYHENMNAREINQHLHELFQDSARVERYKTSRALFRIMLVEGNQVGFHVLKIISNLTAALFPLSPSPSNSKFSIFFFFEDLDVSSRRRPEKQSPTLAATAAAKAAADEEEGEQIVLFAAVSE</sequence>
<protein>
    <submittedName>
        <fullName evidence="1">Uncharacterized protein</fullName>
    </submittedName>
</protein>
<accession>A0A8J5LV58</accession>
<name>A0A8J5LV58_ZINOF</name>
<reference evidence="1 2" key="1">
    <citation type="submission" date="2020-08" db="EMBL/GenBank/DDBJ databases">
        <title>Plant Genome Project.</title>
        <authorList>
            <person name="Zhang R.-G."/>
        </authorList>
    </citation>
    <scope>NUCLEOTIDE SEQUENCE [LARGE SCALE GENOMIC DNA]</scope>
    <source>
        <tissue evidence="1">Rhizome</tissue>
    </source>
</reference>
<organism evidence="1 2">
    <name type="scientific">Zingiber officinale</name>
    <name type="common">Ginger</name>
    <name type="synonym">Amomum zingiber</name>
    <dbReference type="NCBI Taxonomy" id="94328"/>
    <lineage>
        <taxon>Eukaryota</taxon>
        <taxon>Viridiplantae</taxon>
        <taxon>Streptophyta</taxon>
        <taxon>Embryophyta</taxon>
        <taxon>Tracheophyta</taxon>
        <taxon>Spermatophyta</taxon>
        <taxon>Magnoliopsida</taxon>
        <taxon>Liliopsida</taxon>
        <taxon>Zingiberales</taxon>
        <taxon>Zingiberaceae</taxon>
        <taxon>Zingiber</taxon>
    </lineage>
</organism>
<proteinExistence type="predicted"/>
<dbReference type="AlphaFoldDB" id="A0A8J5LV58"/>
<evidence type="ECO:0000313" key="1">
    <source>
        <dbReference type="EMBL" id="KAG6532032.1"/>
    </source>
</evidence>
<dbReference type="EMBL" id="JACMSC010000002">
    <property type="protein sequence ID" value="KAG6532032.1"/>
    <property type="molecule type" value="Genomic_DNA"/>
</dbReference>
<evidence type="ECO:0000313" key="2">
    <source>
        <dbReference type="Proteomes" id="UP000734854"/>
    </source>
</evidence>
<keyword evidence="2" id="KW-1185">Reference proteome</keyword>
<dbReference type="Proteomes" id="UP000734854">
    <property type="component" value="Unassembled WGS sequence"/>
</dbReference>